<feature type="domain" description="DRBM" evidence="16">
    <location>
        <begin position="160"/>
        <end position="229"/>
    </location>
</feature>
<dbReference type="AlphaFoldDB" id="A0A1F5KMB0"/>
<dbReference type="PROSITE" id="PS50137">
    <property type="entry name" value="DS_RBD"/>
    <property type="match status" value="1"/>
</dbReference>
<feature type="active site" evidence="15">
    <location>
        <position position="50"/>
    </location>
</feature>
<gene>
    <name evidence="15" type="primary">rnc</name>
    <name evidence="18" type="ORF">A3B45_01980</name>
</gene>
<evidence type="ECO:0000256" key="7">
    <source>
        <dbReference type="ARBA" id="ARBA00022664"/>
    </source>
</evidence>
<dbReference type="STRING" id="1797785.A3B45_01980"/>
<evidence type="ECO:0000313" key="18">
    <source>
        <dbReference type="EMBL" id="OGE41970.1"/>
    </source>
</evidence>
<feature type="binding site" evidence="15">
    <location>
        <position position="122"/>
    </location>
    <ligand>
        <name>Mg(2+)</name>
        <dbReference type="ChEBI" id="CHEBI:18420"/>
    </ligand>
</feature>
<accession>A0A1F5KMB0</accession>
<comment type="subunit">
    <text evidence="4 15">Homodimer.</text>
</comment>
<feature type="active site" evidence="15">
    <location>
        <position position="122"/>
    </location>
</feature>
<evidence type="ECO:0000259" key="17">
    <source>
        <dbReference type="PROSITE" id="PS50142"/>
    </source>
</evidence>
<keyword evidence="15" id="KW-0699">rRNA-binding</keyword>
<comment type="subcellular location">
    <subcellularLocation>
        <location evidence="2 15">Cytoplasm</location>
    </subcellularLocation>
</comment>
<dbReference type="PANTHER" id="PTHR11207:SF0">
    <property type="entry name" value="RIBONUCLEASE 3"/>
    <property type="match status" value="1"/>
</dbReference>
<dbReference type="Pfam" id="PF14622">
    <property type="entry name" value="Ribonucleas_3_3"/>
    <property type="match status" value="1"/>
</dbReference>
<evidence type="ECO:0000256" key="5">
    <source>
        <dbReference type="ARBA" id="ARBA00022490"/>
    </source>
</evidence>
<dbReference type="Pfam" id="PF00035">
    <property type="entry name" value="dsrm"/>
    <property type="match status" value="1"/>
</dbReference>
<dbReference type="EC" id="3.1.26.3" evidence="15"/>
<evidence type="ECO:0000256" key="11">
    <source>
        <dbReference type="ARBA" id="ARBA00022759"/>
    </source>
</evidence>
<comment type="function">
    <text evidence="15">Digests double-stranded RNA. Involved in the processing of primary rRNA transcript to yield the immediate precursors to the large and small rRNAs (23S and 16S). Processes some mRNAs, and tRNAs when they are encoded in the rRNA operon. Processes pre-crRNA and tracrRNA of type II CRISPR loci if present in the organism.</text>
</comment>
<comment type="caution">
    <text evidence="18">The sequence shown here is derived from an EMBL/GenBank/DDBJ whole genome shotgun (WGS) entry which is preliminary data.</text>
</comment>
<keyword evidence="5 15" id="KW-0963">Cytoplasm</keyword>
<dbReference type="GO" id="GO:0008033">
    <property type="term" value="P:tRNA processing"/>
    <property type="evidence" value="ECO:0007669"/>
    <property type="project" value="UniProtKB-KW"/>
</dbReference>
<dbReference type="InterPro" id="IPR000999">
    <property type="entry name" value="RNase_III_dom"/>
</dbReference>
<dbReference type="HAMAP" id="MF_00104">
    <property type="entry name" value="RNase_III"/>
    <property type="match status" value="1"/>
</dbReference>
<dbReference type="GO" id="GO:0005737">
    <property type="term" value="C:cytoplasm"/>
    <property type="evidence" value="ECO:0007669"/>
    <property type="project" value="UniProtKB-SubCell"/>
</dbReference>
<dbReference type="GO" id="GO:0006397">
    <property type="term" value="P:mRNA processing"/>
    <property type="evidence" value="ECO:0007669"/>
    <property type="project" value="UniProtKB-UniRule"/>
</dbReference>
<keyword evidence="6 15" id="KW-0698">rRNA processing</keyword>
<dbReference type="Proteomes" id="UP000178565">
    <property type="component" value="Unassembled WGS sequence"/>
</dbReference>
<keyword evidence="12 15" id="KW-0378">Hydrolase</keyword>
<dbReference type="GO" id="GO:0042802">
    <property type="term" value="F:identical protein binding"/>
    <property type="evidence" value="ECO:0007669"/>
    <property type="project" value="UniProtKB-ARBA"/>
</dbReference>
<dbReference type="FunFam" id="3.30.160.20:FF:000003">
    <property type="entry name" value="Ribonuclease 3"/>
    <property type="match status" value="1"/>
</dbReference>
<evidence type="ECO:0000313" key="19">
    <source>
        <dbReference type="Proteomes" id="UP000178565"/>
    </source>
</evidence>
<name>A0A1F5KMB0_9BACT</name>
<keyword evidence="9 15" id="KW-0540">Nuclease</keyword>
<evidence type="ECO:0000256" key="2">
    <source>
        <dbReference type="ARBA" id="ARBA00004496"/>
    </source>
</evidence>
<keyword evidence="10 15" id="KW-0479">Metal-binding</keyword>
<protein>
    <recommendedName>
        <fullName evidence="15">Ribonuclease 3</fullName>
        <ecNumber evidence="15">3.1.26.3</ecNumber>
    </recommendedName>
    <alternativeName>
        <fullName evidence="15">Ribonuclease III</fullName>
        <shortName evidence="15">RNase III</shortName>
    </alternativeName>
</protein>
<dbReference type="PROSITE" id="PS50142">
    <property type="entry name" value="RNASE_3_2"/>
    <property type="match status" value="1"/>
</dbReference>
<evidence type="ECO:0000256" key="1">
    <source>
        <dbReference type="ARBA" id="ARBA00000109"/>
    </source>
</evidence>
<keyword evidence="11 15" id="KW-0255">Endonuclease</keyword>
<keyword evidence="8 15" id="KW-0819">tRNA processing</keyword>
<dbReference type="SUPFAM" id="SSF69065">
    <property type="entry name" value="RNase III domain-like"/>
    <property type="match status" value="1"/>
</dbReference>
<dbReference type="NCBIfam" id="TIGR02191">
    <property type="entry name" value="RNaseIII"/>
    <property type="match status" value="1"/>
</dbReference>
<evidence type="ECO:0000256" key="15">
    <source>
        <dbReference type="HAMAP-Rule" id="MF_00104"/>
    </source>
</evidence>
<dbReference type="Gene3D" id="1.10.1520.10">
    <property type="entry name" value="Ribonuclease III domain"/>
    <property type="match status" value="1"/>
</dbReference>
<dbReference type="CDD" id="cd00593">
    <property type="entry name" value="RIBOc"/>
    <property type="match status" value="1"/>
</dbReference>
<keyword evidence="13 15" id="KW-0460">Magnesium</keyword>
<dbReference type="EMBL" id="MFDM01000031">
    <property type="protein sequence ID" value="OGE41970.1"/>
    <property type="molecule type" value="Genomic_DNA"/>
</dbReference>
<comment type="similarity">
    <text evidence="3">Belongs to the ribonuclease III family.</text>
</comment>
<evidence type="ECO:0000256" key="10">
    <source>
        <dbReference type="ARBA" id="ARBA00022723"/>
    </source>
</evidence>
<dbReference type="GO" id="GO:0003725">
    <property type="term" value="F:double-stranded RNA binding"/>
    <property type="evidence" value="ECO:0007669"/>
    <property type="project" value="TreeGrafter"/>
</dbReference>
<dbReference type="InterPro" id="IPR011907">
    <property type="entry name" value="RNase_III"/>
</dbReference>
<dbReference type="InterPro" id="IPR014720">
    <property type="entry name" value="dsRBD_dom"/>
</dbReference>
<evidence type="ECO:0000256" key="4">
    <source>
        <dbReference type="ARBA" id="ARBA00011738"/>
    </source>
</evidence>
<dbReference type="SUPFAM" id="SSF54768">
    <property type="entry name" value="dsRNA-binding domain-like"/>
    <property type="match status" value="1"/>
</dbReference>
<evidence type="ECO:0000256" key="13">
    <source>
        <dbReference type="ARBA" id="ARBA00022842"/>
    </source>
</evidence>
<feature type="binding site" evidence="15">
    <location>
        <position position="46"/>
    </location>
    <ligand>
        <name>Mg(2+)</name>
        <dbReference type="ChEBI" id="CHEBI:18420"/>
    </ligand>
</feature>
<feature type="domain" description="RNase III" evidence="17">
    <location>
        <begin position="5"/>
        <end position="133"/>
    </location>
</feature>
<comment type="catalytic activity">
    <reaction evidence="1 15">
        <text>Endonucleolytic cleavage to 5'-phosphomonoester.</text>
        <dbReference type="EC" id="3.1.26.3"/>
    </reaction>
</comment>
<dbReference type="GO" id="GO:0010468">
    <property type="term" value="P:regulation of gene expression"/>
    <property type="evidence" value="ECO:0007669"/>
    <property type="project" value="TreeGrafter"/>
</dbReference>
<dbReference type="FunFam" id="1.10.1520.10:FF:000001">
    <property type="entry name" value="Ribonuclease 3"/>
    <property type="match status" value="1"/>
</dbReference>
<reference evidence="18 19" key="1">
    <citation type="journal article" date="2016" name="Nat. Commun.">
        <title>Thousands of microbial genomes shed light on interconnected biogeochemical processes in an aquifer system.</title>
        <authorList>
            <person name="Anantharaman K."/>
            <person name="Brown C.T."/>
            <person name="Hug L.A."/>
            <person name="Sharon I."/>
            <person name="Castelle C.J."/>
            <person name="Probst A.J."/>
            <person name="Thomas B.C."/>
            <person name="Singh A."/>
            <person name="Wilkins M.J."/>
            <person name="Karaoz U."/>
            <person name="Brodie E.L."/>
            <person name="Williams K.H."/>
            <person name="Hubbard S.S."/>
            <person name="Banfield J.F."/>
        </authorList>
    </citation>
    <scope>NUCLEOTIDE SEQUENCE [LARGE SCALE GENOMIC DNA]</scope>
</reference>
<dbReference type="Gene3D" id="3.30.160.20">
    <property type="match status" value="1"/>
</dbReference>
<evidence type="ECO:0000256" key="6">
    <source>
        <dbReference type="ARBA" id="ARBA00022552"/>
    </source>
</evidence>
<evidence type="ECO:0000256" key="9">
    <source>
        <dbReference type="ARBA" id="ARBA00022722"/>
    </source>
</evidence>
<dbReference type="SMART" id="SM00358">
    <property type="entry name" value="DSRM"/>
    <property type="match status" value="1"/>
</dbReference>
<organism evidence="18 19">
    <name type="scientific">Candidatus Daviesbacteria bacterium RIFCSPLOWO2_01_FULL_39_12</name>
    <dbReference type="NCBI Taxonomy" id="1797785"/>
    <lineage>
        <taxon>Bacteria</taxon>
        <taxon>Candidatus Daviesiibacteriota</taxon>
    </lineage>
</organism>
<feature type="binding site" evidence="15">
    <location>
        <position position="119"/>
    </location>
    <ligand>
        <name>Mg(2+)</name>
        <dbReference type="ChEBI" id="CHEBI:18420"/>
    </ligand>
</feature>
<evidence type="ECO:0000259" key="16">
    <source>
        <dbReference type="PROSITE" id="PS50137"/>
    </source>
</evidence>
<dbReference type="SMART" id="SM00535">
    <property type="entry name" value="RIBOc"/>
    <property type="match status" value="1"/>
</dbReference>
<keyword evidence="7 15" id="KW-0507">mRNA processing</keyword>
<evidence type="ECO:0000256" key="8">
    <source>
        <dbReference type="ARBA" id="ARBA00022694"/>
    </source>
</evidence>
<dbReference type="GO" id="GO:0019843">
    <property type="term" value="F:rRNA binding"/>
    <property type="evidence" value="ECO:0007669"/>
    <property type="project" value="UniProtKB-KW"/>
</dbReference>
<dbReference type="GO" id="GO:0006364">
    <property type="term" value="P:rRNA processing"/>
    <property type="evidence" value="ECO:0007669"/>
    <property type="project" value="UniProtKB-UniRule"/>
</dbReference>
<evidence type="ECO:0000256" key="14">
    <source>
        <dbReference type="ARBA" id="ARBA00022884"/>
    </source>
</evidence>
<dbReference type="PROSITE" id="PS00517">
    <property type="entry name" value="RNASE_3_1"/>
    <property type="match status" value="1"/>
</dbReference>
<sequence>MRDDYSKLLAKLKIRFKNPNFLDQAFVHRSYLNEVKIDSPSNERLEFLGDAILSLIVSSTLFNLRAKDTEGDLTNLRAYIVKTKSLAEASRKLNLGRYLKLSRGEESGGGRENPQLLANTYEALLGAIYLDQGLGTCEKVIRESLLPQFIKEINQGPPKDAKSNLQEIVQEKFKKSPLYKILGTRGPDHAKKFLVAVYIGEKEMGHGQGSSKQVAEEMAAKEALGKLTVR</sequence>
<dbReference type="InterPro" id="IPR036389">
    <property type="entry name" value="RNase_III_sf"/>
</dbReference>
<evidence type="ECO:0000256" key="3">
    <source>
        <dbReference type="ARBA" id="ARBA00010183"/>
    </source>
</evidence>
<keyword evidence="14 15" id="KW-0694">RNA-binding</keyword>
<evidence type="ECO:0000256" key="12">
    <source>
        <dbReference type="ARBA" id="ARBA00022801"/>
    </source>
</evidence>
<dbReference type="CDD" id="cd10845">
    <property type="entry name" value="DSRM_RNAse_III_family"/>
    <property type="match status" value="1"/>
</dbReference>
<comment type="cofactor">
    <cofactor evidence="15">
        <name>Mg(2+)</name>
        <dbReference type="ChEBI" id="CHEBI:18420"/>
    </cofactor>
</comment>
<proteinExistence type="inferred from homology"/>
<dbReference type="GO" id="GO:0004525">
    <property type="term" value="F:ribonuclease III activity"/>
    <property type="evidence" value="ECO:0007669"/>
    <property type="project" value="UniProtKB-UniRule"/>
</dbReference>
<dbReference type="GO" id="GO:0046872">
    <property type="term" value="F:metal ion binding"/>
    <property type="evidence" value="ECO:0007669"/>
    <property type="project" value="UniProtKB-KW"/>
</dbReference>
<dbReference type="PANTHER" id="PTHR11207">
    <property type="entry name" value="RIBONUCLEASE III"/>
    <property type="match status" value="1"/>
</dbReference>